<accession>A0ABR1ZJM4</accession>
<evidence type="ECO:0000313" key="2">
    <source>
        <dbReference type="EMBL" id="KAK8480632.1"/>
    </source>
</evidence>
<keyword evidence="3" id="KW-1185">Reference proteome</keyword>
<reference evidence="2 3" key="1">
    <citation type="journal article" date="2024" name="G3 (Bethesda)">
        <title>Genome assembly of Hibiscus sabdariffa L. provides insights into metabolisms of medicinal natural products.</title>
        <authorList>
            <person name="Kim T."/>
        </authorList>
    </citation>
    <scope>NUCLEOTIDE SEQUENCE [LARGE SCALE GENOMIC DNA]</scope>
    <source>
        <strain evidence="2">TK-2024</strain>
        <tissue evidence="2">Old leaves</tissue>
    </source>
</reference>
<evidence type="ECO:0000313" key="3">
    <source>
        <dbReference type="Proteomes" id="UP001472677"/>
    </source>
</evidence>
<gene>
    <name evidence="2" type="ORF">V6N12_030573</name>
</gene>
<dbReference type="EMBL" id="JBBPBM010002014">
    <property type="protein sequence ID" value="KAK8480632.1"/>
    <property type="molecule type" value="Genomic_DNA"/>
</dbReference>
<sequence length="82" mass="8661">MVSTLSEHESASARKVVSSELVVPVRVYLDPKAHVVVRVVETRKDLLPLSSSGHLSSTGAGLSQLKPSIRLPTGKGGEKKGD</sequence>
<comment type="caution">
    <text evidence="2">The sequence shown here is derived from an EMBL/GenBank/DDBJ whole genome shotgun (WGS) entry which is preliminary data.</text>
</comment>
<organism evidence="2 3">
    <name type="scientific">Hibiscus sabdariffa</name>
    <name type="common">roselle</name>
    <dbReference type="NCBI Taxonomy" id="183260"/>
    <lineage>
        <taxon>Eukaryota</taxon>
        <taxon>Viridiplantae</taxon>
        <taxon>Streptophyta</taxon>
        <taxon>Embryophyta</taxon>
        <taxon>Tracheophyta</taxon>
        <taxon>Spermatophyta</taxon>
        <taxon>Magnoliopsida</taxon>
        <taxon>eudicotyledons</taxon>
        <taxon>Gunneridae</taxon>
        <taxon>Pentapetalae</taxon>
        <taxon>rosids</taxon>
        <taxon>malvids</taxon>
        <taxon>Malvales</taxon>
        <taxon>Malvaceae</taxon>
        <taxon>Malvoideae</taxon>
        <taxon>Hibiscus</taxon>
    </lineage>
</organism>
<name>A0ABR1ZJM4_9ROSI</name>
<dbReference type="Proteomes" id="UP001472677">
    <property type="component" value="Unassembled WGS sequence"/>
</dbReference>
<evidence type="ECO:0000256" key="1">
    <source>
        <dbReference type="SAM" id="MobiDB-lite"/>
    </source>
</evidence>
<feature type="compositionally biased region" description="Low complexity" evidence="1">
    <location>
        <begin position="50"/>
        <end position="63"/>
    </location>
</feature>
<feature type="non-terminal residue" evidence="2">
    <location>
        <position position="82"/>
    </location>
</feature>
<proteinExistence type="predicted"/>
<protein>
    <submittedName>
        <fullName evidence="2">Uncharacterized protein</fullName>
    </submittedName>
</protein>
<feature type="region of interest" description="Disordered" evidence="1">
    <location>
        <begin position="50"/>
        <end position="82"/>
    </location>
</feature>